<dbReference type="Gene3D" id="3.40.50.720">
    <property type="entry name" value="NAD(P)-binding Rossmann-like Domain"/>
    <property type="match status" value="1"/>
</dbReference>
<dbReference type="Pfam" id="PF01370">
    <property type="entry name" value="Epimerase"/>
    <property type="match status" value="1"/>
</dbReference>
<keyword evidence="4" id="KW-0413">Isomerase</keyword>
<dbReference type="InterPro" id="IPR036291">
    <property type="entry name" value="NAD(P)-bd_dom_sf"/>
</dbReference>
<dbReference type="EMBL" id="MN740796">
    <property type="protein sequence ID" value="QHU12062.1"/>
    <property type="molecule type" value="Genomic_DNA"/>
</dbReference>
<evidence type="ECO:0000259" key="5">
    <source>
        <dbReference type="Pfam" id="PF01370"/>
    </source>
</evidence>
<dbReference type="CDD" id="cd05239">
    <property type="entry name" value="GDP_FS_SDR_e"/>
    <property type="match status" value="1"/>
</dbReference>
<comment type="similarity">
    <text evidence="1">Belongs to the NAD(P)-dependent epimerase/dehydratase family. Fucose synthase subfamily.</text>
</comment>
<feature type="domain" description="NAD-dependent epimerase/dehydratase" evidence="5">
    <location>
        <begin position="29"/>
        <end position="253"/>
    </location>
</feature>
<evidence type="ECO:0000313" key="6">
    <source>
        <dbReference type="EMBL" id="QHU12062.1"/>
    </source>
</evidence>
<dbReference type="SUPFAM" id="SSF51735">
    <property type="entry name" value="NAD(P)-binding Rossmann-fold domains"/>
    <property type="match status" value="1"/>
</dbReference>
<dbReference type="AlphaFoldDB" id="A0A6C0K1Y4"/>
<keyword evidence="2" id="KW-0521">NADP</keyword>
<evidence type="ECO:0000256" key="1">
    <source>
        <dbReference type="ARBA" id="ARBA00005959"/>
    </source>
</evidence>
<name>A0A6C0K1Y4_9ZZZZ</name>
<protein>
    <recommendedName>
        <fullName evidence="5">NAD-dependent epimerase/dehydratase domain-containing protein</fullName>
    </recommendedName>
</protein>
<evidence type="ECO:0000256" key="3">
    <source>
        <dbReference type="ARBA" id="ARBA00023002"/>
    </source>
</evidence>
<evidence type="ECO:0000256" key="2">
    <source>
        <dbReference type="ARBA" id="ARBA00022857"/>
    </source>
</evidence>
<dbReference type="GO" id="GO:0016853">
    <property type="term" value="F:isomerase activity"/>
    <property type="evidence" value="ECO:0007669"/>
    <property type="project" value="UniProtKB-KW"/>
</dbReference>
<organism evidence="6">
    <name type="scientific">viral metagenome</name>
    <dbReference type="NCBI Taxonomy" id="1070528"/>
    <lineage>
        <taxon>unclassified sequences</taxon>
        <taxon>metagenomes</taxon>
        <taxon>organismal metagenomes</taxon>
    </lineage>
</organism>
<sequence>MRIKKRKRKMEWWDILFLLDNNKMVKDRILITGGTGLVGHGIRAVSHYNYSSSDTEFIFISSRDYDLTNAEDVQRMFEEHRPNKIIHLAACVGGLFKNMSQKVDMLEKNLIMNFNIVRGAHDFGVKRLIACLSTCVFPNHVPSYPITEEMLHEGPPHSSNDAYAYAKRMLEVHCRAYRETFGDDFICVSPTNIYGPHDNFDLEEGHVLPSLIHKCRLAKQAGKPFVVRGSGTPLRQFIYSQDVGALILRLLELETCPPHVILSVPESHEVSIRHAGELIAREMDYENALTFDASYSDGQHKKTVSSTKIMELFPDFQFTSLEEGLTQTIRWFNDHYNSDARIGNLPEETAEISPEHSATTMPRTSSFWKQWTQWMTGNR</sequence>
<keyword evidence="3" id="KW-0560">Oxidoreductase</keyword>
<dbReference type="InterPro" id="IPR001509">
    <property type="entry name" value="Epimerase_deHydtase"/>
</dbReference>
<dbReference type="GO" id="GO:0050577">
    <property type="term" value="F:GDP-L-fucose synthase activity"/>
    <property type="evidence" value="ECO:0007669"/>
    <property type="project" value="TreeGrafter"/>
</dbReference>
<dbReference type="HAMAP" id="MF_00956">
    <property type="entry name" value="GDP_fucose_synth"/>
    <property type="match status" value="1"/>
</dbReference>
<evidence type="ECO:0000256" key="4">
    <source>
        <dbReference type="ARBA" id="ARBA00023235"/>
    </source>
</evidence>
<dbReference type="InterPro" id="IPR028614">
    <property type="entry name" value="GDP_fucose/colitose_synth"/>
</dbReference>
<proteinExistence type="inferred from homology"/>
<dbReference type="PANTHER" id="PTHR43238">
    <property type="entry name" value="GDP-L-FUCOSE SYNTHASE"/>
    <property type="match status" value="1"/>
</dbReference>
<dbReference type="PANTHER" id="PTHR43238:SF1">
    <property type="entry name" value="GDP-L-FUCOSE SYNTHASE"/>
    <property type="match status" value="1"/>
</dbReference>
<accession>A0A6C0K1Y4</accession>
<reference evidence="6" key="1">
    <citation type="journal article" date="2020" name="Nature">
        <title>Giant virus diversity and host interactions through global metagenomics.</title>
        <authorList>
            <person name="Schulz F."/>
            <person name="Roux S."/>
            <person name="Paez-Espino D."/>
            <person name="Jungbluth S."/>
            <person name="Walsh D.A."/>
            <person name="Denef V.J."/>
            <person name="McMahon K.D."/>
            <person name="Konstantinidis K.T."/>
            <person name="Eloe-Fadrosh E.A."/>
            <person name="Kyrpides N.C."/>
            <person name="Woyke T."/>
        </authorList>
    </citation>
    <scope>NUCLEOTIDE SEQUENCE</scope>
    <source>
        <strain evidence="6">GVMAG-S-1101169-75</strain>
    </source>
</reference>
<dbReference type="Gene3D" id="3.90.25.10">
    <property type="entry name" value="UDP-galactose 4-epimerase, domain 1"/>
    <property type="match status" value="1"/>
</dbReference>